<proteinExistence type="inferred from homology"/>
<keyword evidence="2" id="KW-1003">Cell membrane</keyword>
<evidence type="ECO:0000256" key="3">
    <source>
        <dbReference type="ARBA" id="ARBA00022490"/>
    </source>
</evidence>
<dbReference type="SUPFAM" id="SSF101322">
    <property type="entry name" value="YcfC-like"/>
    <property type="match status" value="1"/>
</dbReference>
<accession>A0A5B8RBK3</accession>
<keyword evidence="4" id="KW-0472">Membrane</keyword>
<comment type="subcellular location">
    <subcellularLocation>
        <location evidence="1">Cytoplasm</location>
    </subcellularLocation>
</comment>
<protein>
    <submittedName>
        <fullName evidence="5">High frequency lysogenization protein HflD</fullName>
    </submittedName>
</protein>
<dbReference type="AlphaFoldDB" id="A0A5B8RBK3"/>
<gene>
    <name evidence="5" type="primary">hflD</name>
    <name evidence="5" type="ORF">KBTEX_01050</name>
</gene>
<evidence type="ECO:0000313" key="5">
    <source>
        <dbReference type="EMBL" id="QEA04742.1"/>
    </source>
</evidence>
<dbReference type="Gene3D" id="1.10.3890.10">
    <property type="entry name" value="HflD-like"/>
    <property type="match status" value="1"/>
</dbReference>
<evidence type="ECO:0000256" key="2">
    <source>
        <dbReference type="ARBA" id="ARBA00022475"/>
    </source>
</evidence>
<dbReference type="HAMAP" id="MF_00695">
    <property type="entry name" value="HflD_protein"/>
    <property type="match status" value="1"/>
</dbReference>
<dbReference type="PANTHER" id="PTHR38100:SF1">
    <property type="entry name" value="HIGH FREQUENCY LYSOGENIZATION PROTEIN HFLD"/>
    <property type="match status" value="1"/>
</dbReference>
<sequence length="205" mass="22820">MASREMDQVLALAGILQALEQVRAIAAHGHADPRRMEPCLRGLLGTMDGGVADLYGGREALYPGLRLLVEQLSAPREAQLTRYLVTVLHLERRLSSDRRRFPRVVSGLRTAAEQASYFGSVRHDNVLHNLGDLYSETVSTLRPRIMVQGERAHLEDGRNAAAIRALLLSALRAAALWRQTGGSRWRLVCSRHRLIERAREALATT</sequence>
<dbReference type="InterPro" id="IPR035932">
    <property type="entry name" value="HflD-like_sf"/>
</dbReference>
<reference evidence="5" key="1">
    <citation type="submission" date="2019-06" db="EMBL/GenBank/DDBJ databases">
        <authorList>
            <person name="Murdoch R.W."/>
            <person name="Fathepure B."/>
        </authorList>
    </citation>
    <scope>NUCLEOTIDE SEQUENCE</scope>
</reference>
<evidence type="ECO:0000256" key="4">
    <source>
        <dbReference type="ARBA" id="ARBA00023136"/>
    </source>
</evidence>
<organism evidence="5">
    <name type="scientific">uncultured organism</name>
    <dbReference type="NCBI Taxonomy" id="155900"/>
    <lineage>
        <taxon>unclassified sequences</taxon>
        <taxon>environmental samples</taxon>
    </lineage>
</organism>
<evidence type="ECO:0000256" key="1">
    <source>
        <dbReference type="ARBA" id="ARBA00004496"/>
    </source>
</evidence>
<dbReference type="PANTHER" id="PTHR38100">
    <property type="entry name" value="HIGH FREQUENCY LYSOGENIZATION PROTEIN HFLD"/>
    <property type="match status" value="1"/>
</dbReference>
<dbReference type="Pfam" id="PF04356">
    <property type="entry name" value="DUF489"/>
    <property type="match status" value="1"/>
</dbReference>
<dbReference type="InterPro" id="IPR007451">
    <property type="entry name" value="HflD"/>
</dbReference>
<name>A0A5B8RBK3_9ZZZZ</name>
<dbReference type="NCBIfam" id="NF001246">
    <property type="entry name" value="PRK00218.1-2"/>
    <property type="match status" value="1"/>
</dbReference>
<keyword evidence="3" id="KW-0963">Cytoplasm</keyword>
<dbReference type="EMBL" id="MN079088">
    <property type="protein sequence ID" value="QEA04742.1"/>
    <property type="molecule type" value="Genomic_DNA"/>
</dbReference>